<dbReference type="Proteomes" id="UP000028302">
    <property type="component" value="Unassembled WGS sequence"/>
</dbReference>
<gene>
    <name evidence="1" type="ORF">C41B8_16399</name>
</gene>
<organism evidence="1 2">
    <name type="scientific">Salinisphaera hydrothermalis (strain C41B8)</name>
    <dbReference type="NCBI Taxonomy" id="1304275"/>
    <lineage>
        <taxon>Bacteria</taxon>
        <taxon>Pseudomonadati</taxon>
        <taxon>Pseudomonadota</taxon>
        <taxon>Gammaproteobacteria</taxon>
        <taxon>Salinisphaerales</taxon>
        <taxon>Salinisphaeraceae</taxon>
        <taxon>Salinisphaera</taxon>
    </lineage>
</organism>
<dbReference type="eggNOG" id="ENOG5032G9N">
    <property type="taxonomic scope" value="Bacteria"/>
</dbReference>
<sequence>MRVVHLLGGGRLVNELGPRAVVHPKPLVGEQASFETDTYAKLFHDAHWAGLEPVGVEFYSHQMQATGEEPPEWKPYLRRFTSTWCCDDSAQKWAEIAHVAHQRKLALEWDLSRRIRYQLRTLSWRLFEVSQAYHNQLVGKLASGSFTDGGKFEDGFTAQMYLALHSFLIDACILRDYLADFIAKFILPKESGDFGRFKDMGQFRYKVLGPHKNEGGIASELWEATDENTNGWLAVLNAYRNIVVHSAPLEHAEARLFAQSYLAPFNGDRRIPAIRCPIPGDPISVKQARSSAADHKSFDELQQSYLMMARQEGYGVDGLEYVWSVAGRISAFSQQVSIRSHIEAQPITVTSKDTIGGFSYTTRN</sequence>
<reference evidence="1 2" key="1">
    <citation type="submission" date="2013-03" db="EMBL/GenBank/DDBJ databases">
        <title>Salinisphaera hydrothermalis C41B8 Genome Sequencing.</title>
        <authorList>
            <person name="Li C."/>
            <person name="Lai Q."/>
            <person name="Shao Z."/>
        </authorList>
    </citation>
    <scope>NUCLEOTIDE SEQUENCE [LARGE SCALE GENOMIC DNA]</scope>
    <source>
        <strain evidence="1 2">C41B8</strain>
    </source>
</reference>
<name>A0A084IHF0_SALHC</name>
<dbReference type="AlphaFoldDB" id="A0A084IHF0"/>
<dbReference type="EMBL" id="APNK01000038">
    <property type="protein sequence ID" value="KEZ76134.1"/>
    <property type="molecule type" value="Genomic_DNA"/>
</dbReference>
<proteinExistence type="predicted"/>
<comment type="caution">
    <text evidence="1">The sequence shown here is derived from an EMBL/GenBank/DDBJ whole genome shotgun (WGS) entry which is preliminary data.</text>
</comment>
<evidence type="ECO:0000313" key="2">
    <source>
        <dbReference type="Proteomes" id="UP000028302"/>
    </source>
</evidence>
<accession>A0A084IHF0</accession>
<protein>
    <submittedName>
        <fullName evidence="1">Uncharacterized protein</fullName>
    </submittedName>
</protein>
<evidence type="ECO:0000313" key="1">
    <source>
        <dbReference type="EMBL" id="KEZ76134.1"/>
    </source>
</evidence>
<keyword evidence="2" id="KW-1185">Reference proteome</keyword>